<dbReference type="AlphaFoldDB" id="A0A918TNI8"/>
<protein>
    <recommendedName>
        <fullName evidence="4">DUF1287 domain-containing protein</fullName>
    </recommendedName>
</protein>
<accession>A0A918TNI8</accession>
<feature type="transmembrane region" description="Helical" evidence="1">
    <location>
        <begin position="21"/>
        <end position="43"/>
    </location>
</feature>
<dbReference type="Pfam" id="PF06940">
    <property type="entry name" value="DUF1287"/>
    <property type="match status" value="1"/>
</dbReference>
<comment type="caution">
    <text evidence="2">The sequence shown here is derived from an EMBL/GenBank/DDBJ whole genome shotgun (WGS) entry which is preliminary data.</text>
</comment>
<sequence>MKLKPIEYIGPTPTVKKPRSSAGGWLLIGFAAVLAFFLARPFVQLVQAQQSEPNATTLEAAGKQLDELGTFGAKLAKAALQRTESQVVYDLTYRVIDFPNGDIPADRGKAEDVIVRAYRTLGTDLQLLINDDMSEHFREYPRYWGLSEPDPNVDHRRTPNLQRFFVRHGESLVTSNSSDDYEFGDIVVWHLPEQLPQRAGHIGIIVPGPGKLSEEKWVVHNNGSGPRWENELFSYPIIGHYRYVPENLLVEVETDALAPVQ</sequence>
<dbReference type="EMBL" id="BMXI01000008">
    <property type="protein sequence ID" value="GHC54765.1"/>
    <property type="molecule type" value="Genomic_DNA"/>
</dbReference>
<keyword evidence="1" id="KW-0812">Transmembrane</keyword>
<evidence type="ECO:0000256" key="1">
    <source>
        <dbReference type="SAM" id="Phobius"/>
    </source>
</evidence>
<gene>
    <name evidence="2" type="ORF">GCM10007100_21580</name>
</gene>
<reference evidence="2" key="2">
    <citation type="submission" date="2020-09" db="EMBL/GenBank/DDBJ databases">
        <authorList>
            <person name="Sun Q."/>
            <person name="Kim S."/>
        </authorList>
    </citation>
    <scope>NUCLEOTIDE SEQUENCE</scope>
    <source>
        <strain evidence="2">KCTC 12988</strain>
    </source>
</reference>
<name>A0A918TNI8_9BACT</name>
<reference evidence="2" key="1">
    <citation type="journal article" date="2014" name="Int. J. Syst. Evol. Microbiol.">
        <title>Complete genome sequence of Corynebacterium casei LMG S-19264T (=DSM 44701T), isolated from a smear-ripened cheese.</title>
        <authorList>
            <consortium name="US DOE Joint Genome Institute (JGI-PGF)"/>
            <person name="Walter F."/>
            <person name="Albersmeier A."/>
            <person name="Kalinowski J."/>
            <person name="Ruckert C."/>
        </authorList>
    </citation>
    <scope>NUCLEOTIDE SEQUENCE</scope>
    <source>
        <strain evidence="2">KCTC 12988</strain>
    </source>
</reference>
<organism evidence="2 3">
    <name type="scientific">Roseibacillus persicicus</name>
    <dbReference type="NCBI Taxonomy" id="454148"/>
    <lineage>
        <taxon>Bacteria</taxon>
        <taxon>Pseudomonadati</taxon>
        <taxon>Verrucomicrobiota</taxon>
        <taxon>Verrucomicrobiia</taxon>
        <taxon>Verrucomicrobiales</taxon>
        <taxon>Verrucomicrobiaceae</taxon>
        <taxon>Roseibacillus</taxon>
    </lineage>
</organism>
<evidence type="ECO:0000313" key="3">
    <source>
        <dbReference type="Proteomes" id="UP000644507"/>
    </source>
</evidence>
<keyword evidence="1" id="KW-0472">Membrane</keyword>
<evidence type="ECO:0000313" key="2">
    <source>
        <dbReference type="EMBL" id="GHC54765.1"/>
    </source>
</evidence>
<keyword evidence="3" id="KW-1185">Reference proteome</keyword>
<evidence type="ECO:0008006" key="4">
    <source>
        <dbReference type="Google" id="ProtNLM"/>
    </source>
</evidence>
<dbReference type="InterPro" id="IPR009706">
    <property type="entry name" value="DUF1287"/>
</dbReference>
<dbReference type="Proteomes" id="UP000644507">
    <property type="component" value="Unassembled WGS sequence"/>
</dbReference>
<proteinExistence type="predicted"/>
<keyword evidence="1" id="KW-1133">Transmembrane helix</keyword>
<dbReference type="RefSeq" id="WP_229809481.1">
    <property type="nucleotide sequence ID" value="NZ_BMXI01000008.1"/>
</dbReference>